<reference evidence="2 3" key="1">
    <citation type="submission" date="2018-08" db="EMBL/GenBank/DDBJ databases">
        <title>Draft genome sequences of two Aspergillus turcosus clinical strains isolated from bronchoalveolar lavage fluid: one azole-susceptible and the other azole-resistant.</title>
        <authorList>
            <person name="Parent-Michaud M."/>
            <person name="Dufresne P.J."/>
            <person name="Fournier E."/>
            <person name="Martineau C."/>
            <person name="Moreira S."/>
            <person name="Perkins V."/>
            <person name="De Repentigny L."/>
            <person name="Dufresne S.F."/>
        </authorList>
    </citation>
    <scope>NUCLEOTIDE SEQUENCE [LARGE SCALE GENOMIC DNA]</scope>
    <source>
        <strain evidence="2">HMR AF 1038</strain>
    </source>
</reference>
<protein>
    <submittedName>
        <fullName evidence="2">Uncharacterized protein</fullName>
    </submittedName>
</protein>
<comment type="caution">
    <text evidence="2">The sequence shown here is derived from an EMBL/GenBank/DDBJ whole genome shotgun (WGS) entry which is preliminary data.</text>
</comment>
<proteinExistence type="predicted"/>
<feature type="region of interest" description="Disordered" evidence="1">
    <location>
        <begin position="56"/>
        <end position="84"/>
    </location>
</feature>
<feature type="region of interest" description="Disordered" evidence="1">
    <location>
        <begin position="1"/>
        <end position="44"/>
    </location>
</feature>
<gene>
    <name evidence="2" type="ORF">CFD26_103909</name>
</gene>
<feature type="compositionally biased region" description="Low complexity" evidence="1">
    <location>
        <begin position="66"/>
        <end position="78"/>
    </location>
</feature>
<evidence type="ECO:0000313" key="2">
    <source>
        <dbReference type="EMBL" id="RLL95912.1"/>
    </source>
</evidence>
<dbReference type="OrthoDB" id="4489832at2759"/>
<evidence type="ECO:0000256" key="1">
    <source>
        <dbReference type="SAM" id="MobiDB-lite"/>
    </source>
</evidence>
<feature type="compositionally biased region" description="Polar residues" evidence="1">
    <location>
        <begin position="22"/>
        <end position="32"/>
    </location>
</feature>
<dbReference type="AlphaFoldDB" id="A0A421D1F6"/>
<evidence type="ECO:0000313" key="3">
    <source>
        <dbReference type="Proteomes" id="UP000215289"/>
    </source>
</evidence>
<feature type="compositionally biased region" description="Low complexity" evidence="1">
    <location>
        <begin position="33"/>
        <end position="44"/>
    </location>
</feature>
<dbReference type="Proteomes" id="UP000215289">
    <property type="component" value="Unassembled WGS sequence"/>
</dbReference>
<name>A0A421D1F6_9EURO</name>
<accession>A0A421D1F6</accession>
<sequence length="246" mass="28593">MERQSRSRSPGSPIQRSRWDSESGTGTENWTPDGSDSSKGDNSNDLAADLLAEENTKATKNCTQESQTNTRTTQATSTPFSSGRITPERRWGALMLLPVEQFLKLDIIHKIIDNLSDDGIRYVMEQALDVEDLDFTIQRRVRYEVLCTSQKQRIDCLNRYLRDEAVETHEYDKRVSKQVLHNELYQFCVKYPKKKREMLRDQLRQISTRKAYNALARQIWGLSAEERDKLGDDAIQFFERRSEVYA</sequence>
<organism evidence="2 3">
    <name type="scientific">Aspergillus turcosus</name>
    <dbReference type="NCBI Taxonomy" id="1245748"/>
    <lineage>
        <taxon>Eukaryota</taxon>
        <taxon>Fungi</taxon>
        <taxon>Dikarya</taxon>
        <taxon>Ascomycota</taxon>
        <taxon>Pezizomycotina</taxon>
        <taxon>Eurotiomycetes</taxon>
        <taxon>Eurotiomycetidae</taxon>
        <taxon>Eurotiales</taxon>
        <taxon>Aspergillaceae</taxon>
        <taxon>Aspergillus</taxon>
        <taxon>Aspergillus subgen. Fumigati</taxon>
    </lineage>
</organism>
<keyword evidence="3" id="KW-1185">Reference proteome</keyword>
<dbReference type="EMBL" id="NIDN02000132">
    <property type="protein sequence ID" value="RLL95912.1"/>
    <property type="molecule type" value="Genomic_DNA"/>
</dbReference>